<feature type="transmembrane region" description="Helical" evidence="1">
    <location>
        <begin position="274"/>
        <end position="292"/>
    </location>
</feature>
<comment type="caution">
    <text evidence="2">The sequence shown here is derived from an EMBL/GenBank/DDBJ whole genome shotgun (WGS) entry which is preliminary data.</text>
</comment>
<reference evidence="2" key="1">
    <citation type="submission" date="2020-05" db="EMBL/GenBank/DDBJ databases">
        <title>Phylogenomic resolution of chytrid fungi.</title>
        <authorList>
            <person name="Stajich J.E."/>
            <person name="Amses K."/>
            <person name="Simmons R."/>
            <person name="Seto K."/>
            <person name="Myers J."/>
            <person name="Bonds A."/>
            <person name="Quandt C.A."/>
            <person name="Barry K."/>
            <person name="Liu P."/>
            <person name="Grigoriev I."/>
            <person name="Longcore J.E."/>
            <person name="James T.Y."/>
        </authorList>
    </citation>
    <scope>NUCLEOTIDE SEQUENCE</scope>
    <source>
        <strain evidence="2">JEL0513</strain>
    </source>
</reference>
<proteinExistence type="predicted"/>
<keyword evidence="1" id="KW-0812">Transmembrane</keyword>
<keyword evidence="3" id="KW-1185">Reference proteome</keyword>
<feature type="transmembrane region" description="Helical" evidence="1">
    <location>
        <begin position="395"/>
        <end position="421"/>
    </location>
</feature>
<dbReference type="Proteomes" id="UP001211907">
    <property type="component" value="Unassembled WGS sequence"/>
</dbReference>
<feature type="transmembrane region" description="Helical" evidence="1">
    <location>
        <begin position="189"/>
        <end position="208"/>
    </location>
</feature>
<feature type="transmembrane region" description="Helical" evidence="1">
    <location>
        <begin position="313"/>
        <end position="332"/>
    </location>
</feature>
<keyword evidence="1" id="KW-1133">Transmembrane helix</keyword>
<feature type="transmembrane region" description="Helical" evidence="1">
    <location>
        <begin position="28"/>
        <end position="47"/>
    </location>
</feature>
<dbReference type="AlphaFoldDB" id="A0AAD5SSF5"/>
<name>A0AAD5SSF5_9FUNG</name>
<feature type="transmembrane region" description="Helical" evidence="1">
    <location>
        <begin position="88"/>
        <end position="113"/>
    </location>
</feature>
<feature type="transmembrane region" description="Helical" evidence="1">
    <location>
        <begin position="338"/>
        <end position="358"/>
    </location>
</feature>
<keyword evidence="1" id="KW-0472">Membrane</keyword>
<evidence type="ECO:0000313" key="2">
    <source>
        <dbReference type="EMBL" id="KAJ3099211.1"/>
    </source>
</evidence>
<dbReference type="EMBL" id="JADGJH010002362">
    <property type="protein sequence ID" value="KAJ3099211.1"/>
    <property type="molecule type" value="Genomic_DNA"/>
</dbReference>
<evidence type="ECO:0000313" key="3">
    <source>
        <dbReference type="Proteomes" id="UP001211907"/>
    </source>
</evidence>
<feature type="transmembrane region" description="Helical" evidence="1">
    <location>
        <begin position="54"/>
        <end position="76"/>
    </location>
</feature>
<evidence type="ECO:0000256" key="1">
    <source>
        <dbReference type="SAM" id="Phobius"/>
    </source>
</evidence>
<organism evidence="2 3">
    <name type="scientific">Physocladia obscura</name>
    <dbReference type="NCBI Taxonomy" id="109957"/>
    <lineage>
        <taxon>Eukaryota</taxon>
        <taxon>Fungi</taxon>
        <taxon>Fungi incertae sedis</taxon>
        <taxon>Chytridiomycota</taxon>
        <taxon>Chytridiomycota incertae sedis</taxon>
        <taxon>Chytridiomycetes</taxon>
        <taxon>Chytridiales</taxon>
        <taxon>Chytriomycetaceae</taxon>
        <taxon>Physocladia</taxon>
    </lineage>
</organism>
<feature type="non-terminal residue" evidence="2">
    <location>
        <position position="1"/>
    </location>
</feature>
<accession>A0AAD5SSF5</accession>
<feature type="transmembrane region" description="Helical" evidence="1">
    <location>
        <begin position="370"/>
        <end position="389"/>
    </location>
</feature>
<gene>
    <name evidence="2" type="ORF">HK100_004937</name>
</gene>
<sequence>FHLAGVSLCEVNNGSIISIVISMEVNKILQSFKTAFLGIGYIPVIIYEDLLNQILHVAATKICLTFYILAAIAFYIPFTVFSPPTPAYVQAYLVCFVVAVFAPMVLGGIRVAFAHNAAGLRSDLVCPVKKPSLKAHHVMSVLGYAQEALELFAAGLKCALESGRPLVFMDARFVQAFGFFAGVTTDRRVFRAVFWICVGWVFVTRKYIAALNKKLGVANAFVVWWSPTVSYDCPFYILVCEVMISVFRCHGSDGGEQTLGELDPPVVCWTGEHLGLTVVAFATMIAYFPSGCSMCSAKDLITYEESDLRFVPAYVKFSQMVKGVCICGMVLFAQTPGVAFAVAITAMVVMFGVTLRFWPAASYGLNTVKMFTYAGSAYLYAFLLAALYLQNIGVVEAAVVITCGLVAVLVLAGAYEVFVVIKHQKATYEYLIQVIAAFSDSSVKQVVSADNLEKVPVYHDAVFTSDQVLRPVEVYTGFLLSNNPLQYRPAFLMLNEVQKRMPQMDSERQTMINLALLQLSERPRKHPAYEDAKQLTARKVQIETNENTAIAIKVFEKMITHTVIKSAEL</sequence>
<protein>
    <submittedName>
        <fullName evidence="2">Uncharacterized protein</fullName>
    </submittedName>
</protein>